<dbReference type="RefSeq" id="WP_158613739.1">
    <property type="nucleotide sequence ID" value="NZ_AP018553.1"/>
</dbReference>
<reference evidence="2" key="3">
    <citation type="journal article" date="2019" name="BMC Res. Notes">
        <title>Complete genome sequence of the Sulfodiicoccus acidiphilus strain HS-1T, the first crenarchaeon that lacks polB3, isolated from an acidic hot spring in Ohwaku-dani, Hakone, Japan.</title>
        <authorList>
            <person name="Sakai H.D."/>
            <person name="Kurosawa N."/>
        </authorList>
    </citation>
    <scope>NUCLEOTIDE SEQUENCE</scope>
    <source>
        <strain evidence="2">HS-1</strain>
    </source>
</reference>
<dbReference type="GeneID" id="38666906"/>
<dbReference type="KEGG" id="sacd:HS1genome_1390"/>
<sequence>MAKVGLAVLLVIFVGTAVMAGFLSYNLVATSSPPFRQYPAPFKRYVGSPLGEVPVNQTAIASLSVENDQVNGTSSGGVTMFVPFNWTLNLTVYNEEPFNLTIEFSRSSTEYVVPANSSELISLPSLEVGNYSLYITGTNLEYQAYVDVVPGLVSPYVFIGE</sequence>
<dbReference type="EMBL" id="AP018553">
    <property type="protein sequence ID" value="BBD73001.1"/>
    <property type="molecule type" value="Genomic_DNA"/>
</dbReference>
<keyword evidence="4" id="KW-1185">Reference proteome</keyword>
<dbReference type="EMBL" id="BMQS01000029">
    <property type="protein sequence ID" value="GGU04593.1"/>
    <property type="molecule type" value="Genomic_DNA"/>
</dbReference>
<gene>
    <name evidence="3" type="ORF">GCM10007116_21520</name>
    <name evidence="2" type="ORF">HS1genome_1390</name>
</gene>
<evidence type="ECO:0000259" key="1">
    <source>
        <dbReference type="Pfam" id="PF06525"/>
    </source>
</evidence>
<organism evidence="2 4">
    <name type="scientific">Sulfodiicoccus acidiphilus</name>
    <dbReference type="NCBI Taxonomy" id="1670455"/>
    <lineage>
        <taxon>Archaea</taxon>
        <taxon>Thermoproteota</taxon>
        <taxon>Thermoprotei</taxon>
        <taxon>Sulfolobales</taxon>
        <taxon>Sulfolobaceae</taxon>
        <taxon>Sulfodiicoccus</taxon>
    </lineage>
</organism>
<protein>
    <submittedName>
        <fullName evidence="2">Sulfocyanin</fullName>
    </submittedName>
</protein>
<reference evidence="3" key="1">
    <citation type="journal article" date="2014" name="Int. J. Syst. Evol. Microbiol.">
        <title>Complete genome sequence of Corynebacterium casei LMG S-19264T (=DSM 44701T), isolated from a smear-ripened cheese.</title>
        <authorList>
            <consortium name="US DOE Joint Genome Institute (JGI-PGF)"/>
            <person name="Walter F."/>
            <person name="Albersmeier A."/>
            <person name="Kalinowski J."/>
            <person name="Ruckert C."/>
        </authorList>
    </citation>
    <scope>NUCLEOTIDE SEQUENCE</scope>
    <source>
        <strain evidence="3">JCM 31740</strain>
    </source>
</reference>
<feature type="domain" description="Sulfocyanin-like C-terminal" evidence="1">
    <location>
        <begin position="61"/>
        <end position="109"/>
    </location>
</feature>
<reference evidence="3" key="4">
    <citation type="submission" date="2020-09" db="EMBL/GenBank/DDBJ databases">
        <authorList>
            <person name="Sun Q."/>
            <person name="Ohkuma M."/>
        </authorList>
    </citation>
    <scope>NUCLEOTIDE SEQUENCE</scope>
    <source>
        <strain evidence="3">JCM 31740</strain>
    </source>
</reference>
<dbReference type="Proteomes" id="UP000276741">
    <property type="component" value="Chromosome"/>
</dbReference>
<accession>A0A348B499</accession>
<evidence type="ECO:0000313" key="3">
    <source>
        <dbReference type="EMBL" id="GGU04593.1"/>
    </source>
</evidence>
<dbReference type="Pfam" id="PF06525">
    <property type="entry name" value="SoxE"/>
    <property type="match status" value="1"/>
</dbReference>
<evidence type="ECO:0000313" key="4">
    <source>
        <dbReference type="Proteomes" id="UP000276741"/>
    </source>
</evidence>
<evidence type="ECO:0000313" key="2">
    <source>
        <dbReference type="EMBL" id="BBD73001.1"/>
    </source>
</evidence>
<name>A0A348B499_9CREN</name>
<dbReference type="Proteomes" id="UP000616143">
    <property type="component" value="Unassembled WGS sequence"/>
</dbReference>
<proteinExistence type="predicted"/>
<dbReference type="InterPro" id="IPR049544">
    <property type="entry name" value="SoxE-like_C"/>
</dbReference>
<reference evidence="4" key="2">
    <citation type="submission" date="2018-04" db="EMBL/GenBank/DDBJ databases">
        <title>Complete genome sequence of Sulfodiicoccus acidiphilus strain HS-1.</title>
        <authorList>
            <person name="Sakai H.D."/>
            <person name="Kurosawa N."/>
        </authorList>
    </citation>
    <scope>NUCLEOTIDE SEQUENCE [LARGE SCALE GENOMIC DNA]</scope>
    <source>
        <strain evidence="4">HS-1</strain>
    </source>
</reference>
<dbReference type="AlphaFoldDB" id="A0A348B499"/>